<reference evidence="1" key="1">
    <citation type="submission" date="2021-04" db="EMBL/GenBank/DDBJ databases">
        <title>Genome based classification of Actinospica acidithermotolerans sp. nov., an actinobacterium isolated from an Indonesian hot spring.</title>
        <authorList>
            <person name="Kusuma A.B."/>
            <person name="Putra K.E."/>
            <person name="Nafisah S."/>
            <person name="Loh J."/>
            <person name="Nouioui I."/>
            <person name="Goodfellow M."/>
        </authorList>
    </citation>
    <scope>NUCLEOTIDE SEQUENCE</scope>
    <source>
        <strain evidence="1">DSM 45618</strain>
    </source>
</reference>
<dbReference type="InterPro" id="IPR046040">
    <property type="entry name" value="DUF5998"/>
</dbReference>
<dbReference type="EMBL" id="JAGSXH010000011">
    <property type="protein sequence ID" value="MBS2962422.1"/>
    <property type="molecule type" value="Genomic_DNA"/>
</dbReference>
<dbReference type="RefSeq" id="WP_211465063.1">
    <property type="nucleotide sequence ID" value="NZ_JAGSXH010000011.1"/>
</dbReference>
<gene>
    <name evidence="1" type="ORF">KGA66_05155</name>
</gene>
<dbReference type="Pfam" id="PF19461">
    <property type="entry name" value="DUF5998"/>
    <property type="match status" value="1"/>
</dbReference>
<comment type="caution">
    <text evidence="1">The sequence shown here is derived from an EMBL/GenBank/DDBJ whole genome shotgun (WGS) entry which is preliminary data.</text>
</comment>
<proteinExistence type="predicted"/>
<dbReference type="AlphaFoldDB" id="A0A8J8BA09"/>
<dbReference type="Proteomes" id="UP000677913">
    <property type="component" value="Unassembled WGS sequence"/>
</dbReference>
<evidence type="ECO:0000313" key="1">
    <source>
        <dbReference type="EMBL" id="MBS2962422.1"/>
    </source>
</evidence>
<keyword evidence="2" id="KW-1185">Reference proteome</keyword>
<organism evidence="1 2">
    <name type="scientific">Actinocrinis puniceicyclus</name>
    <dbReference type="NCBI Taxonomy" id="977794"/>
    <lineage>
        <taxon>Bacteria</taxon>
        <taxon>Bacillati</taxon>
        <taxon>Actinomycetota</taxon>
        <taxon>Actinomycetes</taxon>
        <taxon>Catenulisporales</taxon>
        <taxon>Actinospicaceae</taxon>
        <taxon>Actinocrinis</taxon>
    </lineage>
</organism>
<protein>
    <submittedName>
        <fullName evidence="1">Phosphodiesterase</fullName>
    </submittedName>
</protein>
<evidence type="ECO:0000313" key="2">
    <source>
        <dbReference type="Proteomes" id="UP000677913"/>
    </source>
</evidence>
<accession>A0A8J8BA09</accession>
<sequence>MPQRTDSGALDPGLRASIERSGYYPALVAEAVETALGGEPVISHLVHQETTFDAEEVRRHVTVLALTKRRLVVGHTDEHGTEPELDGVDSQVGSYASTSTETVRLDRVSTVVVTRVVDDPAKHVRGTLPREVVLTVGWGAVGRVDLEPANCGDPNCEADHGYTGTVTGDDLSLRVSTGADGPDAVRMTLEFAQALAAATVELGAAGRG</sequence>
<name>A0A8J8BA09_9ACTN</name>